<keyword evidence="3" id="KW-1185">Reference proteome</keyword>
<reference evidence="1" key="2">
    <citation type="submission" date="2015-12" db="EMBL/GenBank/DDBJ databases">
        <title>Update maize B73 reference genome by single molecule sequencing technologies.</title>
        <authorList>
            <consortium name="Maize Genome Sequencing Project"/>
            <person name="Ware D."/>
        </authorList>
    </citation>
    <scope>NUCLEOTIDE SEQUENCE</scope>
    <source>
        <tissue evidence="1">Seedling</tissue>
    </source>
</reference>
<dbReference type="PANTHER" id="PTHR12277">
    <property type="entry name" value="ALPHA/BETA HYDROLASE DOMAIN-CONTAINING PROTEIN"/>
    <property type="match status" value="1"/>
</dbReference>
<dbReference type="Gene3D" id="3.40.50.1820">
    <property type="entry name" value="alpha/beta hydrolase"/>
    <property type="match status" value="1"/>
</dbReference>
<evidence type="ECO:0000313" key="3">
    <source>
        <dbReference type="Proteomes" id="UP000007305"/>
    </source>
</evidence>
<dbReference type="Proteomes" id="UP000007305">
    <property type="component" value="Chromosome 8"/>
</dbReference>
<protein>
    <submittedName>
        <fullName evidence="1">Alpha/beta-Hydrolases superfamily protein</fullName>
    </submittedName>
</protein>
<dbReference type="GO" id="GO:0016787">
    <property type="term" value="F:hydrolase activity"/>
    <property type="evidence" value="ECO:0007669"/>
    <property type="project" value="UniProtKB-KW"/>
</dbReference>
<name>A0A1D6G795_MAIZE</name>
<dbReference type="STRING" id="4577.A0A1D6G795"/>
<reference evidence="3" key="1">
    <citation type="journal article" date="2009" name="Science">
        <title>The B73 maize genome: complexity, diversity, and dynamics.</title>
        <authorList>
            <person name="Schnable P.S."/>
            <person name="Ware D."/>
            <person name="Fulton R.S."/>
            <person name="Stein J.C."/>
            <person name="Wei F."/>
            <person name="Pasternak S."/>
            <person name="Liang C."/>
            <person name="Zhang J."/>
            <person name="Fulton L."/>
            <person name="Graves T.A."/>
            <person name="Minx P."/>
            <person name="Reily A.D."/>
            <person name="Courtney L."/>
            <person name="Kruchowski S.S."/>
            <person name="Tomlinson C."/>
            <person name="Strong C."/>
            <person name="Delehaunty K."/>
            <person name="Fronick C."/>
            <person name="Courtney B."/>
            <person name="Rock S.M."/>
            <person name="Belter E."/>
            <person name="Du F."/>
            <person name="Kim K."/>
            <person name="Abbott R.M."/>
            <person name="Cotton M."/>
            <person name="Levy A."/>
            <person name="Marchetto P."/>
            <person name="Ochoa K."/>
            <person name="Jackson S.M."/>
            <person name="Gillam B."/>
            <person name="Chen W."/>
            <person name="Yan L."/>
            <person name="Higginbotham J."/>
            <person name="Cardenas M."/>
            <person name="Waligorski J."/>
            <person name="Applebaum E."/>
            <person name="Phelps L."/>
            <person name="Falcone J."/>
            <person name="Kanchi K."/>
            <person name="Thane T."/>
            <person name="Scimone A."/>
            <person name="Thane N."/>
            <person name="Henke J."/>
            <person name="Wang T."/>
            <person name="Ruppert J."/>
            <person name="Shah N."/>
            <person name="Rotter K."/>
            <person name="Hodges J."/>
            <person name="Ingenthron E."/>
            <person name="Cordes M."/>
            <person name="Kohlberg S."/>
            <person name="Sgro J."/>
            <person name="Delgado B."/>
            <person name="Mead K."/>
            <person name="Chinwalla A."/>
            <person name="Leonard S."/>
            <person name="Crouse K."/>
            <person name="Collura K."/>
            <person name="Kudrna D."/>
            <person name="Currie J."/>
            <person name="He R."/>
            <person name="Angelova A."/>
            <person name="Rajasekar S."/>
            <person name="Mueller T."/>
            <person name="Lomeli R."/>
            <person name="Scara G."/>
            <person name="Ko A."/>
            <person name="Delaney K."/>
            <person name="Wissotski M."/>
            <person name="Lopez G."/>
            <person name="Campos D."/>
            <person name="Braidotti M."/>
            <person name="Ashley E."/>
            <person name="Golser W."/>
            <person name="Kim H."/>
            <person name="Lee S."/>
            <person name="Lin J."/>
            <person name="Dujmic Z."/>
            <person name="Kim W."/>
            <person name="Talag J."/>
            <person name="Zuccolo A."/>
            <person name="Fan C."/>
            <person name="Sebastian A."/>
            <person name="Kramer M."/>
            <person name="Spiegel L."/>
            <person name="Nascimento L."/>
            <person name="Zutavern T."/>
            <person name="Miller B."/>
            <person name="Ambroise C."/>
            <person name="Muller S."/>
            <person name="Spooner W."/>
            <person name="Narechania A."/>
            <person name="Ren L."/>
            <person name="Wei S."/>
            <person name="Kumari S."/>
            <person name="Faga B."/>
            <person name="Levy M.J."/>
            <person name="McMahan L."/>
            <person name="Van Buren P."/>
            <person name="Vaughn M.W."/>
            <person name="Ying K."/>
            <person name="Yeh C.-T."/>
            <person name="Emrich S.J."/>
            <person name="Jia Y."/>
            <person name="Kalyanaraman A."/>
            <person name="Hsia A.-P."/>
            <person name="Barbazuk W.B."/>
            <person name="Baucom R.S."/>
            <person name="Brutnell T.P."/>
            <person name="Carpita N.C."/>
            <person name="Chaparro C."/>
            <person name="Chia J.-M."/>
            <person name="Deragon J.-M."/>
            <person name="Estill J.C."/>
            <person name="Fu Y."/>
            <person name="Jeddeloh J.A."/>
            <person name="Han Y."/>
            <person name="Lee H."/>
            <person name="Li P."/>
            <person name="Lisch D.R."/>
            <person name="Liu S."/>
            <person name="Liu Z."/>
            <person name="Nagel D.H."/>
            <person name="McCann M.C."/>
            <person name="SanMiguel P."/>
            <person name="Myers A.M."/>
            <person name="Nettleton D."/>
            <person name="Nguyen J."/>
            <person name="Penning B.W."/>
            <person name="Ponnala L."/>
            <person name="Schneider K.L."/>
            <person name="Schwartz D.C."/>
            <person name="Sharma A."/>
            <person name="Soderlund C."/>
            <person name="Springer N.M."/>
            <person name="Sun Q."/>
            <person name="Wang H."/>
            <person name="Waterman M."/>
            <person name="Westerman R."/>
            <person name="Wolfgruber T.K."/>
            <person name="Yang L."/>
            <person name="Yu Y."/>
            <person name="Zhang L."/>
            <person name="Zhou S."/>
            <person name="Zhu Q."/>
            <person name="Bennetzen J.L."/>
            <person name="Dawe R.K."/>
            <person name="Jiang J."/>
            <person name="Jiang N."/>
            <person name="Presting G.G."/>
            <person name="Wessler S.R."/>
            <person name="Aluru S."/>
            <person name="Martienssen R.A."/>
            <person name="Clifton S.W."/>
            <person name="McCombie W.R."/>
            <person name="Wing R.A."/>
            <person name="Wilson R.K."/>
        </authorList>
    </citation>
    <scope>NUCLEOTIDE SEQUENCE [LARGE SCALE GENOMIC DNA]</scope>
    <source>
        <strain evidence="3">cv. B73</strain>
    </source>
</reference>
<dbReference type="PaxDb" id="4577-AC204007.3_FGP001"/>
<sequence>MVRCSVTGAKRLTSYAAASPRKPPGAAISAATAAIQFEEIKLTEAMVSGYDYSGYGQSSGKPSEANTFADIEATYKCLVDVYGTREEDIVLYGQSVGSGPTLNLAVRLDRNIDKITHVKCPVLVIHGIKDDVVDCSHWKWLYKLCQHKYEPPWIEGGDHGNLKKFPVYIRHLKKFLLTIKKLPSKKDVVTDHEPWVTENITHPSGGAIFEAPTSWRLESSKKSMIHEVQAKHGP</sequence>
<dbReference type="SUPFAM" id="SSF53474">
    <property type="entry name" value="alpha/beta-Hydrolases"/>
    <property type="match status" value="1"/>
</dbReference>
<dbReference type="EMBL" id="CM000784">
    <property type="protein sequence ID" value="AQK99030.1"/>
    <property type="molecule type" value="Genomic_DNA"/>
</dbReference>
<keyword evidence="1" id="KW-0378">Hydrolase</keyword>
<dbReference type="AlphaFoldDB" id="A0A1D6G795"/>
<organism evidence="2 3">
    <name type="scientific">Zea mays</name>
    <name type="common">Maize</name>
    <dbReference type="NCBI Taxonomy" id="4577"/>
    <lineage>
        <taxon>Eukaryota</taxon>
        <taxon>Viridiplantae</taxon>
        <taxon>Streptophyta</taxon>
        <taxon>Embryophyta</taxon>
        <taxon>Tracheophyta</taxon>
        <taxon>Spermatophyta</taxon>
        <taxon>Magnoliopsida</taxon>
        <taxon>Liliopsida</taxon>
        <taxon>Poales</taxon>
        <taxon>Poaceae</taxon>
        <taxon>PACMAD clade</taxon>
        <taxon>Panicoideae</taxon>
        <taxon>Andropogonodae</taxon>
        <taxon>Andropogoneae</taxon>
        <taxon>Tripsacinae</taxon>
        <taxon>Zea</taxon>
    </lineage>
</organism>
<evidence type="ECO:0000313" key="1">
    <source>
        <dbReference type="EMBL" id="AQK99030.1"/>
    </source>
</evidence>
<dbReference type="Gramene" id="Zm00001eb365800_T001">
    <property type="protein sequence ID" value="Zm00001eb365800_P001"/>
    <property type="gene ID" value="Zm00001eb365800"/>
</dbReference>
<evidence type="ECO:0000313" key="2">
    <source>
        <dbReference type="EnsemblPlants" id="Zm00001eb365800_P001"/>
    </source>
</evidence>
<dbReference type="EnsemblPlants" id="Zm00001eb365800_T001">
    <property type="protein sequence ID" value="Zm00001eb365800_P001"/>
    <property type="gene ID" value="Zm00001eb365800"/>
</dbReference>
<accession>A0A1D6G795</accession>
<gene>
    <name evidence="1" type="ORF">ZEAMMB73_Zm00001d012172</name>
</gene>
<dbReference type="eggNOG" id="KOG1552">
    <property type="taxonomic scope" value="Eukaryota"/>
</dbReference>
<reference evidence="2" key="3">
    <citation type="submission" date="2019-07" db="EMBL/GenBank/DDBJ databases">
        <authorList>
            <person name="Seetharam A."/>
            <person name="Woodhouse M."/>
            <person name="Cannon E."/>
        </authorList>
    </citation>
    <scope>NUCLEOTIDE SEQUENCE [LARGE SCALE GENOMIC DNA]</scope>
    <source>
        <strain evidence="2">cv. B73</strain>
    </source>
</reference>
<dbReference type="InterPro" id="IPR029058">
    <property type="entry name" value="AB_hydrolase_fold"/>
</dbReference>
<proteinExistence type="predicted"/>
<dbReference type="PANTHER" id="PTHR12277:SF193">
    <property type="entry name" value="OS08G0487900 PROTEIN"/>
    <property type="match status" value="1"/>
</dbReference>
<reference evidence="2" key="4">
    <citation type="submission" date="2021-05" db="UniProtKB">
        <authorList>
            <consortium name="EnsemblPlants"/>
        </authorList>
    </citation>
    <scope>IDENTIFICATION</scope>
    <source>
        <strain evidence="2">cv. B73</strain>
    </source>
</reference>